<keyword evidence="2" id="KW-1185">Reference proteome</keyword>
<evidence type="ECO:0000313" key="1">
    <source>
        <dbReference type="EMBL" id="TWG11516.1"/>
    </source>
</evidence>
<comment type="caution">
    <text evidence="1">The sequence shown here is derived from an EMBL/GenBank/DDBJ whole genome shotgun (WGS) entry which is preliminary data.</text>
</comment>
<protein>
    <submittedName>
        <fullName evidence="1">Uncharacterized protein</fullName>
    </submittedName>
</protein>
<dbReference type="RefSeq" id="WP_239082602.1">
    <property type="nucleotide sequence ID" value="NZ_BOMX01000134.1"/>
</dbReference>
<dbReference type="EMBL" id="VIWY01000006">
    <property type="protein sequence ID" value="TWG11516.1"/>
    <property type="molecule type" value="Genomic_DNA"/>
</dbReference>
<accession>A0A561VIS5</accession>
<sequence>MEEEAAQIAGLIEECQREIERLTITQEVLSGLVTEPVSVLPDPREQAGDPVSKPEQTDYLLEKELHRVWHDWLPLVQFDPGDDVYRGKFLIRVEDLAAHRFDQAVSFAAFLE</sequence>
<dbReference type="Proteomes" id="UP000320239">
    <property type="component" value="Unassembled WGS sequence"/>
</dbReference>
<name>A0A561VIS5_ACTTI</name>
<dbReference type="Gene3D" id="2.30.320.10">
    <property type="entry name" value="YwqG-like"/>
    <property type="match status" value="1"/>
</dbReference>
<proteinExistence type="predicted"/>
<organism evidence="1 2">
    <name type="scientific">Actinoplanes teichomyceticus</name>
    <dbReference type="NCBI Taxonomy" id="1867"/>
    <lineage>
        <taxon>Bacteria</taxon>
        <taxon>Bacillati</taxon>
        <taxon>Actinomycetota</taxon>
        <taxon>Actinomycetes</taxon>
        <taxon>Micromonosporales</taxon>
        <taxon>Micromonosporaceae</taxon>
        <taxon>Actinoplanes</taxon>
    </lineage>
</organism>
<reference evidence="1 2" key="1">
    <citation type="submission" date="2019-06" db="EMBL/GenBank/DDBJ databases">
        <title>Sequencing the genomes of 1000 actinobacteria strains.</title>
        <authorList>
            <person name="Klenk H.-P."/>
        </authorList>
    </citation>
    <scope>NUCLEOTIDE SEQUENCE [LARGE SCALE GENOMIC DNA]</scope>
    <source>
        <strain evidence="1 2">DSM 43866</strain>
    </source>
</reference>
<evidence type="ECO:0000313" key="2">
    <source>
        <dbReference type="Proteomes" id="UP000320239"/>
    </source>
</evidence>
<dbReference type="AlphaFoldDB" id="A0A561VIS5"/>
<gene>
    <name evidence="1" type="ORF">FHX34_106246</name>
</gene>